<keyword evidence="5" id="KW-0436">Ligase</keyword>
<comment type="similarity">
    <text evidence="3">Belongs to the octanoyltransferase LipL family.</text>
</comment>
<dbReference type="InterPro" id="IPR024897">
    <property type="entry name" value="LipL"/>
</dbReference>
<dbReference type="HAMAP" id="MF_02119">
    <property type="entry name" value="LipL"/>
    <property type="match status" value="1"/>
</dbReference>
<dbReference type="InterPro" id="IPR050664">
    <property type="entry name" value="Octanoyltrans_LipM/LipL"/>
</dbReference>
<proteinExistence type="inferred from homology"/>
<comment type="catalytic activity">
    <reaction evidence="3">
        <text>N(6)-octanoyl-L-lysyl-[glycine-cleavage complex H protein] + L-lysyl-[lipoyl-carrier protein] = N(6)-octanoyl-L-lysyl-[lipoyl-carrier protein] + L-lysyl-[glycine-cleavage complex H protein]</text>
        <dbReference type="Rhea" id="RHEA:20213"/>
        <dbReference type="Rhea" id="RHEA-COMP:10500"/>
        <dbReference type="Rhea" id="RHEA-COMP:10501"/>
        <dbReference type="Rhea" id="RHEA-COMP:10503"/>
        <dbReference type="Rhea" id="RHEA-COMP:10504"/>
        <dbReference type="ChEBI" id="CHEBI:29969"/>
        <dbReference type="ChEBI" id="CHEBI:78809"/>
        <dbReference type="EC" id="2.3.1.204"/>
    </reaction>
</comment>
<organism evidence="5">
    <name type="scientific">Alkalihalophilus sp. As8PL</name>
    <dbReference type="NCBI Taxonomy" id="3237103"/>
    <lineage>
        <taxon>Bacteria</taxon>
        <taxon>Bacillati</taxon>
        <taxon>Bacillota</taxon>
        <taxon>Bacilli</taxon>
        <taxon>Bacillales</taxon>
        <taxon>Bacillaceae</taxon>
        <taxon>Alkalihalophilus</taxon>
    </lineage>
</organism>
<sequence length="279" mass="31428">MTNITSTAFEKKWRFLDHSTLGPAFNALQSFAYDDTLCMAVGQMEAAPTLRSWVHHDTIVLGTQDSRLPYIQNGIHYLEKQGYKVIVRNSGGLAVVLDEGVLNLSLIMKEDKKISIDAGYDLMFDLIKDVFSPYHKPIEAYEIVGSYCPGSYDLSIDGKKFAGISQRRIRGGVAVQIYLCITGSGSKRAEMIREFYSHAVQGARTKFEYPRIQPETMASLSELLDTPLTISEVMMKTLQTMLQNGVELTMDGLTTEEITLYEQNIIRVTQRNNRCLLNM</sequence>
<dbReference type="SUPFAM" id="SSF55681">
    <property type="entry name" value="Class II aaRS and biotin synthetases"/>
    <property type="match status" value="1"/>
</dbReference>
<dbReference type="AlphaFoldDB" id="A0AB39BPE4"/>
<feature type="active site" description="Acyl-thioester intermediate" evidence="3">
    <location>
        <position position="148"/>
    </location>
</feature>
<feature type="site" description="Lowers pKa of active site Cys" evidence="3">
    <location>
        <position position="160"/>
    </location>
</feature>
<dbReference type="PANTHER" id="PTHR43679:SF2">
    <property type="entry name" value="OCTANOYL-[GCVH]:PROTEIN N-OCTANOYLTRANSFERASE"/>
    <property type="match status" value="1"/>
</dbReference>
<name>A0AB39BPE4_9BACI</name>
<comment type="pathway">
    <text evidence="3">Protein modification; protein lipoylation via endogenous pathway; protein N(6)-(lipoyl)lysine from octanoyl-[acyl-carrier-protein].</text>
</comment>
<dbReference type="CDD" id="cd16443">
    <property type="entry name" value="LplA"/>
    <property type="match status" value="1"/>
</dbReference>
<dbReference type="GO" id="GO:0009107">
    <property type="term" value="P:lipoate biosynthetic process"/>
    <property type="evidence" value="ECO:0007669"/>
    <property type="project" value="UniProtKB-UniRule"/>
</dbReference>
<dbReference type="EMBL" id="CP162551">
    <property type="protein sequence ID" value="XDI35472.1"/>
    <property type="molecule type" value="Genomic_DNA"/>
</dbReference>
<evidence type="ECO:0000256" key="1">
    <source>
        <dbReference type="ARBA" id="ARBA00022679"/>
    </source>
</evidence>
<evidence type="ECO:0000313" key="5">
    <source>
        <dbReference type="EMBL" id="XDI35472.1"/>
    </source>
</evidence>
<comment type="miscellaneous">
    <text evidence="3">The reaction proceeds via a thioester-linked acyl-enzyme intermediate.</text>
</comment>
<protein>
    <recommendedName>
        <fullName evidence="3">Octanoyl-[GcvH]:protein N-octanoyltransferase</fullName>
        <ecNumber evidence="3">2.3.1.204</ecNumber>
    </recommendedName>
    <alternativeName>
        <fullName evidence="3">Octanoyl-[GcvH]:E2 amidotransferase</fullName>
    </alternativeName>
</protein>
<dbReference type="GO" id="GO:0016874">
    <property type="term" value="F:ligase activity"/>
    <property type="evidence" value="ECO:0007669"/>
    <property type="project" value="UniProtKB-KW"/>
</dbReference>
<dbReference type="InterPro" id="IPR004143">
    <property type="entry name" value="BPL_LPL_catalytic"/>
</dbReference>
<evidence type="ECO:0000256" key="3">
    <source>
        <dbReference type="HAMAP-Rule" id="MF_02119"/>
    </source>
</evidence>
<dbReference type="Pfam" id="PF21948">
    <property type="entry name" value="LplA-B_cat"/>
    <property type="match status" value="1"/>
</dbReference>
<dbReference type="GO" id="GO:0009249">
    <property type="term" value="P:protein lipoylation"/>
    <property type="evidence" value="ECO:0007669"/>
    <property type="project" value="UniProtKB-UniRule"/>
</dbReference>
<dbReference type="RefSeq" id="WP_368503044.1">
    <property type="nucleotide sequence ID" value="NZ_CP162551.1"/>
</dbReference>
<comment type="function">
    <text evidence="3">Catalyzes the amidotransfer (transamidation) of the octanoyl moiety from octanoyl-GcvH to the lipoyl domain of the E2 subunit of lipoate-dependent enzymes.</text>
</comment>
<dbReference type="Gene3D" id="3.30.930.10">
    <property type="entry name" value="Bira Bifunctional Protein, Domain 2"/>
    <property type="match status" value="1"/>
</dbReference>
<dbReference type="GO" id="GO:0033819">
    <property type="term" value="F:lipoyl(octanoyl) transferase activity"/>
    <property type="evidence" value="ECO:0007669"/>
    <property type="project" value="InterPro"/>
</dbReference>
<reference evidence="5" key="1">
    <citation type="submission" date="2024-07" db="EMBL/GenBank/DDBJ databases">
        <title>Identification and characteristics of an arsenic-resistant bacterial isolate, which belongs to a novel species.</title>
        <authorList>
            <person name="Juszczyk A."/>
            <person name="Kowalczyk A."/>
            <person name="Was K."/>
            <person name="Kosowicz W."/>
            <person name="Budzyn A."/>
            <person name="Latowski D."/>
        </authorList>
    </citation>
    <scope>NUCLEOTIDE SEQUENCE</scope>
    <source>
        <strain evidence="5">As8PL</strain>
    </source>
</reference>
<feature type="domain" description="BPL/LPL catalytic" evidence="4">
    <location>
        <begin position="44"/>
        <end position="228"/>
    </location>
</feature>
<gene>
    <name evidence="3" type="primary">lipL</name>
    <name evidence="5" type="ORF">AB3N04_12170</name>
</gene>
<dbReference type="PROSITE" id="PS51733">
    <property type="entry name" value="BPL_LPL_CATALYTIC"/>
    <property type="match status" value="1"/>
</dbReference>
<dbReference type="InterPro" id="IPR045864">
    <property type="entry name" value="aa-tRNA-synth_II/BPL/LPL"/>
</dbReference>
<accession>A0AB39BPE4</accession>
<dbReference type="PANTHER" id="PTHR43679">
    <property type="entry name" value="OCTANOYLTRANSFERASE LIPM-RELATED"/>
    <property type="match status" value="1"/>
</dbReference>
<evidence type="ECO:0000256" key="2">
    <source>
        <dbReference type="ARBA" id="ARBA00023315"/>
    </source>
</evidence>
<keyword evidence="1 3" id="KW-0808">Transferase</keyword>
<dbReference type="EC" id="2.3.1.204" evidence="3"/>
<evidence type="ECO:0000259" key="4">
    <source>
        <dbReference type="PROSITE" id="PS51733"/>
    </source>
</evidence>
<keyword evidence="2 3" id="KW-0012">Acyltransferase</keyword>